<dbReference type="NCBIfam" id="TIGR01444">
    <property type="entry name" value="fkbM_fam"/>
    <property type="match status" value="1"/>
</dbReference>
<dbReference type="Gene3D" id="3.40.50.150">
    <property type="entry name" value="Vaccinia Virus protein VP39"/>
    <property type="match status" value="1"/>
</dbReference>
<feature type="domain" description="Methyltransferase FkbM" evidence="1">
    <location>
        <begin position="63"/>
        <end position="239"/>
    </location>
</feature>
<accession>A0ABY6MEJ6</accession>
<dbReference type="SUPFAM" id="SSF53335">
    <property type="entry name" value="S-adenosyl-L-methionine-dependent methyltransferases"/>
    <property type="match status" value="1"/>
</dbReference>
<evidence type="ECO:0000313" key="2">
    <source>
        <dbReference type="EMBL" id="UZD22223.1"/>
    </source>
</evidence>
<evidence type="ECO:0000259" key="1">
    <source>
        <dbReference type="Pfam" id="PF05050"/>
    </source>
</evidence>
<reference evidence="2" key="1">
    <citation type="submission" date="2022-10" db="EMBL/GenBank/DDBJ databases">
        <title>Algoriphagus sp. a novel bacteria isolate from halophytes salicornia europaea.</title>
        <authorList>
            <person name="Peng Y."/>
            <person name="Jiang L."/>
            <person name="Lee J."/>
        </authorList>
    </citation>
    <scope>NUCLEOTIDE SEQUENCE</scope>
    <source>
        <strain evidence="2">TR-M5</strain>
    </source>
</reference>
<dbReference type="Proteomes" id="UP001163156">
    <property type="component" value="Chromosome"/>
</dbReference>
<dbReference type="RefSeq" id="WP_264808677.1">
    <property type="nucleotide sequence ID" value="NZ_CP110226.1"/>
</dbReference>
<name>A0ABY6MEJ6_9BACT</name>
<protein>
    <submittedName>
        <fullName evidence="2">FkbM family methyltransferase</fullName>
    </submittedName>
</protein>
<evidence type="ECO:0000313" key="3">
    <source>
        <dbReference type="Proteomes" id="UP001163156"/>
    </source>
</evidence>
<gene>
    <name evidence="2" type="ORF">OM944_16330</name>
</gene>
<dbReference type="EMBL" id="CP110226">
    <property type="protein sequence ID" value="UZD22223.1"/>
    <property type="molecule type" value="Genomic_DNA"/>
</dbReference>
<dbReference type="Pfam" id="PF05050">
    <property type="entry name" value="Methyltransf_21"/>
    <property type="match status" value="1"/>
</dbReference>
<dbReference type="GO" id="GO:0032259">
    <property type="term" value="P:methylation"/>
    <property type="evidence" value="ECO:0007669"/>
    <property type="project" value="UniProtKB-KW"/>
</dbReference>
<sequence>MITPQVKSAFKTYWKHLRFKLSARDSFIFLFYYRFFYSPKEGCLPDFLSQYSLSKKTDFYVIQVGANDGITNDPIHKFIKRDRWKGVLLEPQPEVFRESLSKIYKNHPGLTPICAAIGYNDGSQKLYKIGFSTMRWATGLASFSEEKIKSLFDEGIVQKNCEKNGLEIPSDPDQQITSEEVKVISPETLIKTYSIHQIDLLQIDAEGFDLEVVKMFDVKKTKPNAIIFENENLNPHDLEECYRLLISENYSLREFGRDTLAVKKELVQFAHFFN</sequence>
<dbReference type="InterPro" id="IPR029063">
    <property type="entry name" value="SAM-dependent_MTases_sf"/>
</dbReference>
<organism evidence="2 3">
    <name type="scientific">Algoriphagus halophytocola</name>
    <dbReference type="NCBI Taxonomy" id="2991499"/>
    <lineage>
        <taxon>Bacteria</taxon>
        <taxon>Pseudomonadati</taxon>
        <taxon>Bacteroidota</taxon>
        <taxon>Cytophagia</taxon>
        <taxon>Cytophagales</taxon>
        <taxon>Cyclobacteriaceae</taxon>
        <taxon>Algoriphagus</taxon>
    </lineage>
</organism>
<proteinExistence type="predicted"/>
<dbReference type="GO" id="GO:0008168">
    <property type="term" value="F:methyltransferase activity"/>
    <property type="evidence" value="ECO:0007669"/>
    <property type="project" value="UniProtKB-KW"/>
</dbReference>
<keyword evidence="2" id="KW-0489">Methyltransferase</keyword>
<keyword evidence="3" id="KW-1185">Reference proteome</keyword>
<keyword evidence="2" id="KW-0808">Transferase</keyword>
<dbReference type="InterPro" id="IPR006342">
    <property type="entry name" value="FkbM_mtfrase"/>
</dbReference>